<dbReference type="Proteomes" id="UP000316770">
    <property type="component" value="Chromosome"/>
</dbReference>
<dbReference type="PANTHER" id="PTHR43384:SF13">
    <property type="entry name" value="SLR0110 PROTEIN"/>
    <property type="match status" value="1"/>
</dbReference>
<evidence type="ECO:0000313" key="3">
    <source>
        <dbReference type="Proteomes" id="UP000316770"/>
    </source>
</evidence>
<dbReference type="InterPro" id="IPR050625">
    <property type="entry name" value="ParA/MinD_ATPase"/>
</dbReference>
<dbReference type="RefSeq" id="WP_145290600.1">
    <property type="nucleotide sequence ID" value="NZ_CP036318.1"/>
</dbReference>
<dbReference type="GO" id="GO:0016887">
    <property type="term" value="F:ATP hydrolysis activity"/>
    <property type="evidence" value="ECO:0007669"/>
    <property type="project" value="TreeGrafter"/>
</dbReference>
<dbReference type="SUPFAM" id="SSF52540">
    <property type="entry name" value="P-loop containing nucleoside triphosphate hydrolases"/>
    <property type="match status" value="1"/>
</dbReference>
<dbReference type="GO" id="GO:0005829">
    <property type="term" value="C:cytosol"/>
    <property type="evidence" value="ECO:0007669"/>
    <property type="project" value="TreeGrafter"/>
</dbReference>
<accession>A0A518J1Q8</accession>
<proteinExistence type="predicted"/>
<dbReference type="EMBL" id="CP036318">
    <property type="protein sequence ID" value="QDV59275.1"/>
    <property type="molecule type" value="Genomic_DNA"/>
</dbReference>
<dbReference type="AlphaFoldDB" id="A0A518J1Q8"/>
<reference evidence="2 3" key="1">
    <citation type="submission" date="2019-02" db="EMBL/GenBank/DDBJ databases">
        <title>Deep-cultivation of Planctomycetes and their phenomic and genomic characterization uncovers novel biology.</title>
        <authorList>
            <person name="Wiegand S."/>
            <person name="Jogler M."/>
            <person name="Boedeker C."/>
            <person name="Pinto D."/>
            <person name="Vollmers J."/>
            <person name="Rivas-Marin E."/>
            <person name="Kohn T."/>
            <person name="Peeters S.H."/>
            <person name="Heuer A."/>
            <person name="Rast P."/>
            <person name="Oberbeckmann S."/>
            <person name="Bunk B."/>
            <person name="Jeske O."/>
            <person name="Meyerdierks A."/>
            <person name="Storesund J.E."/>
            <person name="Kallscheuer N."/>
            <person name="Luecker S."/>
            <person name="Lage O.M."/>
            <person name="Pohl T."/>
            <person name="Merkel B.J."/>
            <person name="Hornburger P."/>
            <person name="Mueller R.-W."/>
            <person name="Bruemmer F."/>
            <person name="Labrenz M."/>
            <person name="Spormann A.M."/>
            <person name="Op den Camp H."/>
            <person name="Overmann J."/>
            <person name="Amann R."/>
            <person name="Jetten M.S.M."/>
            <person name="Mascher T."/>
            <person name="Medema M.H."/>
            <person name="Devos D.P."/>
            <person name="Kaster A.-K."/>
            <person name="Ovreas L."/>
            <person name="Rohde M."/>
            <person name="Galperin M.Y."/>
            <person name="Jogler C."/>
        </authorList>
    </citation>
    <scope>NUCLEOTIDE SEQUENCE [LARGE SCALE GENOMIC DNA]</scope>
    <source>
        <strain evidence="2 3">Mal33</strain>
    </source>
</reference>
<name>A0A518J1Q8_9BACT</name>
<dbReference type="GO" id="GO:0005524">
    <property type="term" value="F:ATP binding"/>
    <property type="evidence" value="ECO:0007669"/>
    <property type="project" value="TreeGrafter"/>
</dbReference>
<keyword evidence="3" id="KW-1185">Reference proteome</keyword>
<dbReference type="InterPro" id="IPR027417">
    <property type="entry name" value="P-loop_NTPase"/>
</dbReference>
<feature type="domain" description="AAA" evidence="1">
    <location>
        <begin position="141"/>
        <end position="303"/>
    </location>
</feature>
<dbReference type="Gene3D" id="3.40.50.300">
    <property type="entry name" value="P-loop containing nucleotide triphosphate hydrolases"/>
    <property type="match status" value="1"/>
</dbReference>
<keyword evidence="2" id="KW-0378">Hydrolase</keyword>
<dbReference type="PANTHER" id="PTHR43384">
    <property type="entry name" value="SEPTUM SITE-DETERMINING PROTEIN MIND HOMOLOG, CHLOROPLASTIC-RELATED"/>
    <property type="match status" value="1"/>
</dbReference>
<evidence type="ECO:0000259" key="1">
    <source>
        <dbReference type="Pfam" id="PF13614"/>
    </source>
</evidence>
<dbReference type="EC" id="3.6.-.-" evidence="2"/>
<dbReference type="GO" id="GO:0051782">
    <property type="term" value="P:negative regulation of cell division"/>
    <property type="evidence" value="ECO:0007669"/>
    <property type="project" value="TreeGrafter"/>
</dbReference>
<gene>
    <name evidence="2" type="primary">soj_3</name>
    <name evidence="2" type="ORF">Mal33_53030</name>
</gene>
<organism evidence="2 3">
    <name type="scientific">Rosistilla oblonga</name>
    <dbReference type="NCBI Taxonomy" id="2527990"/>
    <lineage>
        <taxon>Bacteria</taxon>
        <taxon>Pseudomonadati</taxon>
        <taxon>Planctomycetota</taxon>
        <taxon>Planctomycetia</taxon>
        <taxon>Pirellulales</taxon>
        <taxon>Pirellulaceae</taxon>
        <taxon>Rosistilla</taxon>
    </lineage>
</organism>
<sequence length="419" mass="45945">MTSPRILIHRTDGSLDEELRNAMASAPNVHPVFHFQSDLRGTIGAAKDLQPSIVILEIGEDFETLKTLVEEAIAAAPDATIVGVYDVHRLPASSTESSMMMRALRLGVEDFLRRPVAGSDLRQVLQRRLAPRRKSHRADGKLISFISNKGGVGKSTAAVNVAVTLAMRYPDRVALIDSSLQMGVCATQLDLSPDTTLVDAWQQRDRLDETLLAQLMTVHESGLHLLAAPENAIEASEIDDSFLSRILLMARRSYDFVIIDTFPLFDRTVMAVLDLCDQAVIVVENVVPTLQTVRGFFSLLDEVEFPQHRQRVLLNRYSTRAGGPRATDVGRYLGRNPDYVIPHDQRVILAANTGRPFVLNATRWNKAAAAIRTLADDLETFAVAPADGLPLAAVAAPQRTAADSIDSNALEDRLGGELR</sequence>
<dbReference type="InterPro" id="IPR025669">
    <property type="entry name" value="AAA_dom"/>
</dbReference>
<protein>
    <submittedName>
        <fullName evidence="2">Sporulation initiation inhibitor protein Soj</fullName>
        <ecNumber evidence="2">3.6.-.-</ecNumber>
    </submittedName>
</protein>
<dbReference type="GO" id="GO:0009898">
    <property type="term" value="C:cytoplasmic side of plasma membrane"/>
    <property type="evidence" value="ECO:0007669"/>
    <property type="project" value="TreeGrafter"/>
</dbReference>
<dbReference type="Pfam" id="PF13614">
    <property type="entry name" value="AAA_31"/>
    <property type="match status" value="1"/>
</dbReference>
<evidence type="ECO:0000313" key="2">
    <source>
        <dbReference type="EMBL" id="QDV59275.1"/>
    </source>
</evidence>